<comment type="similarity">
    <text evidence="4">Belongs to the metallo-dependent hydrolases superfamily. DHOase family. Class II DHOase subfamily.</text>
</comment>
<feature type="binding site" evidence="16">
    <location>
        <begin position="138"/>
        <end position="142"/>
    </location>
    <ligand>
        <name>GTP</name>
        <dbReference type="ChEBI" id="CHEBI:37565"/>
    </ligand>
</feature>
<comment type="subcellular location">
    <subcellularLocation>
        <location evidence="16">Mitochondrion inner membrane</location>
        <topology evidence="16">Peripheral membrane protein</topology>
        <orientation evidence="16">Matrix side</orientation>
    </subcellularLocation>
</comment>
<evidence type="ECO:0000256" key="8">
    <source>
        <dbReference type="ARBA" id="ARBA00022792"/>
    </source>
</evidence>
<name>A0A4U0U683_9PEZI</name>
<evidence type="ECO:0000256" key="7">
    <source>
        <dbReference type="ARBA" id="ARBA00022741"/>
    </source>
</evidence>
<dbReference type="InterPro" id="IPR006297">
    <property type="entry name" value="EF-4"/>
</dbReference>
<dbReference type="GO" id="GO:0003924">
    <property type="term" value="F:GTPase activity"/>
    <property type="evidence" value="ECO:0007669"/>
    <property type="project" value="UniProtKB-UniRule"/>
</dbReference>
<evidence type="ECO:0000256" key="15">
    <source>
        <dbReference type="ARBA" id="ARBA00023136"/>
    </source>
</evidence>
<keyword evidence="12" id="KW-0665">Pyrimidine biosynthesis</keyword>
<evidence type="ECO:0000259" key="17">
    <source>
        <dbReference type="PROSITE" id="PS51722"/>
    </source>
</evidence>
<dbReference type="Gene3D" id="3.30.70.240">
    <property type="match status" value="1"/>
</dbReference>
<keyword evidence="6" id="KW-0479">Metal-binding</keyword>
<keyword evidence="15 16" id="KW-0472">Membrane</keyword>
<dbReference type="InterPro" id="IPR038363">
    <property type="entry name" value="LepA_C_sf"/>
</dbReference>
<proteinExistence type="inferred from homology"/>
<dbReference type="GO" id="GO:0044205">
    <property type="term" value="P:'de novo' UMP biosynthetic process"/>
    <property type="evidence" value="ECO:0007669"/>
    <property type="project" value="UniProtKB-UniPathway"/>
</dbReference>
<dbReference type="FunFam" id="3.30.70.870:FF:000004">
    <property type="entry name" value="Translation factor GUF1, mitochondrial"/>
    <property type="match status" value="1"/>
</dbReference>
<dbReference type="CDD" id="cd03699">
    <property type="entry name" value="EF4_II"/>
    <property type="match status" value="1"/>
</dbReference>
<keyword evidence="14 16" id="KW-0342">GTP-binding</keyword>
<dbReference type="GO" id="GO:0005759">
    <property type="term" value="C:mitochondrial matrix"/>
    <property type="evidence" value="ECO:0007669"/>
    <property type="project" value="UniProtKB-UniRule"/>
</dbReference>
<dbReference type="PROSITE" id="PS00301">
    <property type="entry name" value="G_TR_1"/>
    <property type="match status" value="1"/>
</dbReference>
<evidence type="ECO:0000256" key="3">
    <source>
        <dbReference type="ARBA" id="ARBA00005454"/>
    </source>
</evidence>
<dbReference type="GO" id="GO:0097177">
    <property type="term" value="F:mitochondrial ribosome binding"/>
    <property type="evidence" value="ECO:0007669"/>
    <property type="project" value="TreeGrafter"/>
</dbReference>
<dbReference type="Gene3D" id="3.30.70.870">
    <property type="entry name" value="Elongation Factor G (Translational Gtpase), domain 3"/>
    <property type="match status" value="1"/>
</dbReference>
<keyword evidence="13 16" id="KW-0496">Mitochondrion</keyword>
<dbReference type="SUPFAM" id="SSF51556">
    <property type="entry name" value="Metallo-dependent hydrolases"/>
    <property type="match status" value="1"/>
</dbReference>
<evidence type="ECO:0000256" key="12">
    <source>
        <dbReference type="ARBA" id="ARBA00022975"/>
    </source>
</evidence>
<dbReference type="InterPro" id="IPR000795">
    <property type="entry name" value="T_Tr_GTP-bd_dom"/>
</dbReference>
<dbReference type="OrthoDB" id="1074at2759"/>
<dbReference type="SUPFAM" id="SSF54980">
    <property type="entry name" value="EF-G C-terminal domain-like"/>
    <property type="match status" value="2"/>
</dbReference>
<evidence type="ECO:0000313" key="18">
    <source>
        <dbReference type="EMBL" id="TKA30691.1"/>
    </source>
</evidence>
<evidence type="ECO:0000256" key="6">
    <source>
        <dbReference type="ARBA" id="ARBA00022723"/>
    </source>
</evidence>
<gene>
    <name evidence="18" type="ORF">B0A50_02411</name>
</gene>
<dbReference type="Pfam" id="PF01979">
    <property type="entry name" value="Amidohydro_1"/>
    <property type="match status" value="1"/>
</dbReference>
<dbReference type="GO" id="GO:0006412">
    <property type="term" value="P:translation"/>
    <property type="evidence" value="ECO:0007669"/>
    <property type="project" value="UniProtKB-KW"/>
</dbReference>
<dbReference type="GO" id="GO:0019856">
    <property type="term" value="P:pyrimidine nucleobase biosynthetic process"/>
    <property type="evidence" value="ECO:0007669"/>
    <property type="project" value="InterPro"/>
</dbReference>
<dbReference type="PROSITE" id="PS51722">
    <property type="entry name" value="G_TR_2"/>
    <property type="match status" value="1"/>
</dbReference>
<dbReference type="InterPro" id="IPR009000">
    <property type="entry name" value="Transl_B-barrel_sf"/>
</dbReference>
<dbReference type="GO" id="GO:0005743">
    <property type="term" value="C:mitochondrial inner membrane"/>
    <property type="evidence" value="ECO:0007669"/>
    <property type="project" value="UniProtKB-SubCell"/>
</dbReference>
<dbReference type="PROSITE" id="PS00483">
    <property type="entry name" value="DIHYDROOROTASE_2"/>
    <property type="match status" value="1"/>
</dbReference>
<dbReference type="Gene3D" id="3.40.50.300">
    <property type="entry name" value="P-loop containing nucleotide triphosphate hydrolases"/>
    <property type="match status" value="1"/>
</dbReference>
<evidence type="ECO:0000313" key="19">
    <source>
        <dbReference type="Proteomes" id="UP000308549"/>
    </source>
</evidence>
<protein>
    <recommendedName>
        <fullName evidence="5">dihydroorotase</fullName>
        <ecNumber evidence="5">3.5.2.3</ecNumber>
    </recommendedName>
</protein>
<dbReference type="EC" id="3.5.2.3" evidence="5"/>
<dbReference type="GO" id="GO:0005525">
    <property type="term" value="F:GTP binding"/>
    <property type="evidence" value="ECO:0007669"/>
    <property type="project" value="UniProtKB-UniRule"/>
</dbReference>
<dbReference type="InterPro" id="IPR035647">
    <property type="entry name" value="EFG_III/V"/>
</dbReference>
<dbReference type="Gene3D" id="3.30.70.2570">
    <property type="entry name" value="Elongation factor 4, C-terminal domain"/>
    <property type="match status" value="1"/>
</dbReference>
<dbReference type="SUPFAM" id="SSF52540">
    <property type="entry name" value="P-loop containing nucleoside triphosphate hydrolases"/>
    <property type="match status" value="1"/>
</dbReference>
<dbReference type="NCBIfam" id="TIGR00231">
    <property type="entry name" value="small_GTP"/>
    <property type="match status" value="1"/>
</dbReference>
<keyword evidence="11 16" id="KW-0648">Protein biosynthesis</keyword>
<dbReference type="FunFam" id="3.30.70.2570:FF:000001">
    <property type="entry name" value="Translation factor GUF1, mitochondrial"/>
    <property type="match status" value="1"/>
</dbReference>
<keyword evidence="19" id="KW-1185">Reference proteome</keyword>
<reference evidence="18 19" key="1">
    <citation type="submission" date="2017-03" db="EMBL/GenBank/DDBJ databases">
        <title>Genomes of endolithic fungi from Antarctica.</title>
        <authorList>
            <person name="Coleine C."/>
            <person name="Masonjones S."/>
            <person name="Stajich J.E."/>
        </authorList>
    </citation>
    <scope>NUCLEOTIDE SEQUENCE [LARGE SCALE GENOMIC DNA]</scope>
    <source>
        <strain evidence="18 19">CCFEE 6315</strain>
    </source>
</reference>
<dbReference type="PANTHER" id="PTHR43512">
    <property type="entry name" value="TRANSLATION FACTOR GUF1-RELATED"/>
    <property type="match status" value="1"/>
</dbReference>
<accession>A0A4U0U683</accession>
<dbReference type="NCBIfam" id="TIGR01393">
    <property type="entry name" value="lepA"/>
    <property type="match status" value="1"/>
</dbReference>
<organism evidence="18 19">
    <name type="scientific">Salinomyces thailandicus</name>
    <dbReference type="NCBI Taxonomy" id="706561"/>
    <lineage>
        <taxon>Eukaryota</taxon>
        <taxon>Fungi</taxon>
        <taxon>Dikarya</taxon>
        <taxon>Ascomycota</taxon>
        <taxon>Pezizomycotina</taxon>
        <taxon>Dothideomycetes</taxon>
        <taxon>Dothideomycetidae</taxon>
        <taxon>Mycosphaerellales</taxon>
        <taxon>Teratosphaeriaceae</taxon>
        <taxon>Salinomyces</taxon>
    </lineage>
</organism>
<evidence type="ECO:0000256" key="2">
    <source>
        <dbReference type="ARBA" id="ARBA00004880"/>
    </source>
</evidence>
<dbReference type="FunFam" id="3.20.20.140:FF:000041">
    <property type="entry name" value="Dihydroorotase, variant"/>
    <property type="match status" value="1"/>
</dbReference>
<dbReference type="GO" id="GO:0046872">
    <property type="term" value="F:metal ion binding"/>
    <property type="evidence" value="ECO:0007669"/>
    <property type="project" value="UniProtKB-KW"/>
</dbReference>
<evidence type="ECO:0000256" key="11">
    <source>
        <dbReference type="ARBA" id="ARBA00022917"/>
    </source>
</evidence>
<dbReference type="Gene3D" id="2.40.30.10">
    <property type="entry name" value="Translation factors"/>
    <property type="match status" value="1"/>
</dbReference>
<comment type="caution">
    <text evidence="18">The sequence shown here is derived from an EMBL/GenBank/DDBJ whole genome shotgun (WGS) entry which is preliminary data.</text>
</comment>
<comment type="similarity">
    <text evidence="16">Belongs to the GTP-binding elongation factor family. LepA subfamily.</text>
</comment>
<dbReference type="InterPro" id="IPR002195">
    <property type="entry name" value="Dihydroorotase_CS"/>
</dbReference>
<comment type="cofactor">
    <cofactor evidence="1">
        <name>Zn(2+)</name>
        <dbReference type="ChEBI" id="CHEBI:29105"/>
    </cofactor>
</comment>
<dbReference type="SUPFAM" id="SSF50447">
    <property type="entry name" value="Translation proteins"/>
    <property type="match status" value="1"/>
</dbReference>
<comment type="function">
    <text evidence="16">Promotes mitochondrial protein synthesis. May act as a fidelity factor of the translation reaction, by catalyzing a one-codon backward translocation of tRNAs on improperly translocated ribosomes. Binds to mitochondrial ribosomes in a GTP-dependent manner.</text>
</comment>
<dbReference type="InterPro" id="IPR013842">
    <property type="entry name" value="LepA_CTD"/>
</dbReference>
<evidence type="ECO:0000256" key="1">
    <source>
        <dbReference type="ARBA" id="ARBA00001947"/>
    </source>
</evidence>
<dbReference type="Pfam" id="PF00009">
    <property type="entry name" value="GTP_EFTU"/>
    <property type="match status" value="1"/>
</dbReference>
<dbReference type="InterPro" id="IPR006680">
    <property type="entry name" value="Amidohydro-rel"/>
</dbReference>
<dbReference type="Gene3D" id="3.20.20.140">
    <property type="entry name" value="Metal-dependent hydrolases"/>
    <property type="match status" value="1"/>
</dbReference>
<evidence type="ECO:0000256" key="10">
    <source>
        <dbReference type="ARBA" id="ARBA00022833"/>
    </source>
</evidence>
<dbReference type="PANTHER" id="PTHR43512:SF7">
    <property type="entry name" value="TRANSLATION FACTOR GUF1, MITOCHONDRIAL"/>
    <property type="match status" value="1"/>
</dbReference>
<dbReference type="InterPro" id="IPR035654">
    <property type="entry name" value="LepA_IV"/>
</dbReference>
<dbReference type="GO" id="GO:0004151">
    <property type="term" value="F:dihydroorotase activity"/>
    <property type="evidence" value="ECO:0007669"/>
    <property type="project" value="UniProtKB-EC"/>
</dbReference>
<dbReference type="InterPro" id="IPR031157">
    <property type="entry name" value="G_TR_CS"/>
</dbReference>
<feature type="domain" description="Tr-type G" evidence="17">
    <location>
        <begin position="65"/>
        <end position="245"/>
    </location>
</feature>
<dbReference type="InterPro" id="IPR005225">
    <property type="entry name" value="Small_GTP-bd"/>
</dbReference>
<dbReference type="UniPathway" id="UPA00070">
    <property type="reaction ID" value="UER00117"/>
</dbReference>
<dbReference type="EMBL" id="NAJL01000010">
    <property type="protein sequence ID" value="TKA30691.1"/>
    <property type="molecule type" value="Genomic_DNA"/>
</dbReference>
<evidence type="ECO:0000256" key="13">
    <source>
        <dbReference type="ARBA" id="ARBA00023128"/>
    </source>
</evidence>
<dbReference type="InterPro" id="IPR000640">
    <property type="entry name" value="EFG_V-like"/>
</dbReference>
<dbReference type="InterPro" id="IPR032466">
    <property type="entry name" value="Metal_Hydrolase"/>
</dbReference>
<dbReference type="HAMAP" id="MF_00219">
    <property type="entry name" value="PyrC_classII"/>
    <property type="match status" value="1"/>
</dbReference>
<keyword evidence="7 16" id="KW-0547">Nucleotide-binding</keyword>
<dbReference type="CDD" id="cd01294">
    <property type="entry name" value="DHOase"/>
    <property type="match status" value="1"/>
</dbReference>
<comment type="similarity">
    <text evidence="3">Belongs to the TRAFAC class translation factor GTPase superfamily. Classic translation factor GTPase family. LepA subfamily.</text>
</comment>
<dbReference type="AlphaFoldDB" id="A0A4U0U683"/>
<evidence type="ECO:0000256" key="4">
    <source>
        <dbReference type="ARBA" id="ARBA00005631"/>
    </source>
</evidence>
<keyword evidence="10" id="KW-0862">Zinc</keyword>
<evidence type="ECO:0000256" key="9">
    <source>
        <dbReference type="ARBA" id="ARBA00022801"/>
    </source>
</evidence>
<dbReference type="FunFam" id="2.40.30.10:FF:000015">
    <property type="entry name" value="Translation factor GUF1, mitochondrial"/>
    <property type="match status" value="1"/>
</dbReference>
<dbReference type="PRINTS" id="PR00315">
    <property type="entry name" value="ELONGATNFCT"/>
</dbReference>
<keyword evidence="8 16" id="KW-0999">Mitochondrion inner membrane</keyword>
<dbReference type="GO" id="GO:0045727">
    <property type="term" value="P:positive regulation of translation"/>
    <property type="evidence" value="ECO:0007669"/>
    <property type="project" value="UniProtKB-UniRule"/>
</dbReference>
<feature type="binding site" evidence="16">
    <location>
        <begin position="74"/>
        <end position="81"/>
    </location>
    <ligand>
        <name>GTP</name>
        <dbReference type="ChEBI" id="CHEBI:37565"/>
    </ligand>
</feature>
<evidence type="ECO:0000256" key="14">
    <source>
        <dbReference type="ARBA" id="ARBA00023134"/>
    </source>
</evidence>
<dbReference type="Proteomes" id="UP000308549">
    <property type="component" value="Unassembled WGS sequence"/>
</dbReference>
<feature type="binding site" evidence="16">
    <location>
        <begin position="192"/>
        <end position="195"/>
    </location>
    <ligand>
        <name>GTP</name>
        <dbReference type="ChEBI" id="CHEBI:37565"/>
    </ligand>
</feature>
<evidence type="ECO:0000256" key="16">
    <source>
        <dbReference type="HAMAP-Rule" id="MF_03137"/>
    </source>
</evidence>
<comment type="pathway">
    <text evidence="2">Pyrimidine metabolism; UMP biosynthesis via de novo pathway; (S)-dihydroorotate from bicarbonate: step 3/3.</text>
</comment>
<dbReference type="CDD" id="cd01890">
    <property type="entry name" value="LepA"/>
    <property type="match status" value="1"/>
</dbReference>
<dbReference type="FunFam" id="3.40.50.300:FF:000078">
    <property type="entry name" value="Elongation factor 4"/>
    <property type="match status" value="1"/>
</dbReference>
<dbReference type="InterPro" id="IPR027417">
    <property type="entry name" value="P-loop_NTPase"/>
</dbReference>
<dbReference type="NCBIfam" id="TIGR00856">
    <property type="entry name" value="pyrC_dimer"/>
    <property type="match status" value="1"/>
</dbReference>
<dbReference type="InterPro" id="IPR004721">
    <property type="entry name" value="DHOdimr"/>
</dbReference>
<dbReference type="FunFam" id="3.30.70.240:FF:000007">
    <property type="entry name" value="Translation factor GUF1, mitochondrial"/>
    <property type="match status" value="1"/>
</dbReference>
<dbReference type="Pfam" id="PF00679">
    <property type="entry name" value="EFG_C"/>
    <property type="match status" value="1"/>
</dbReference>
<sequence>MQPCFWTSRSALRQCDALCSRTARLRRTALPNGFPRSFTTTATWLAGPVRVQGQLEQRIAKIPIERFRNFCIVAHVDHGKSTLSDRLLELTGTIAVGGKKQILDKLDVERERGITVKAQTCSMIYNYKGEDYLLHLVDTPGHVDFRAEVSRSYASCGGALLLVDASQGIQAQTVANFYLAFAQNLALVPVLNKVDLPSADTERTLEQLRDTFEIDSSNAIGVSAKTGLNVDKILPTIVEQIPAPAGKEDAPLKLLLVDSWYDNYKGVILLVRVFEGRIKAGDRIKSFATDIEYIVGEVGIMYPLETAQTSLRAGQVGYIFFNPGMKRSKEAKIGDTYTHTHTRSQVQPLPGFEEPQSMVFVAAFPTDQSDFSRLEDSINQLTLNDRSVLVTKESSEALGAGWRLGFLGTLHCSVFEDRLRQEHGASIIITPPSVPFKVVWKDGKEEIVSNPNHFPDSTVLHGKIESLQEPYITATVTMPEEYLGKVIELCEGNRGEQESLSFFTSTQVILKYALPLERLVDDFFGKLKSATKGYASLDYEEAGYRESHIAKLQLHVNKAPVDAVARVIHVSQAERLGKAWVAKFKEHVDRQMFEVVIQAAIGKRIVARETLKPFRKDVLQKLHAADASRRRKLLEKQKEGRRKLRAVGNVAIDNKAFQSFLAKMTTISHCNSLMALEKLNGLELPAAADMHVHLREKEIMELVTPTIRRGGVNTVFVMPNLVPPITTVQHALQYKKQLQDLEPNVTFLMSLYLHPNISPETVKEAKKAGIAGIKSYPHGVTTHSEDGVMSYEQFYPVFEEMERQDMVLNLHGELPPSQGQDITVLNAEEAFLPTLKDLHKKFPNLRIILEHCTSAAAIQAVKDCGPTVAATITAHHLFMIVDDWAGDPHCFCKPVAKLPSDRRALLKTAMSGDSKFFFGTDSAPHPASTKRADRYAAGVFTQPHAVGYVIDALEQGVQTGVLKEGEVTKERLQGFLCDFGRTFYKVTDERKERMVLAREKEAVEDVMTSADGKVEVVPFRRGKMTWEAKWK</sequence>
<keyword evidence="9 16" id="KW-0378">Hydrolase</keyword>
<evidence type="ECO:0000256" key="5">
    <source>
        <dbReference type="ARBA" id="ARBA00012860"/>
    </source>
</evidence>
<dbReference type="HAMAP" id="MF_00071">
    <property type="entry name" value="LepA"/>
    <property type="match status" value="1"/>
</dbReference>
<comment type="catalytic activity">
    <reaction evidence="16">
        <text>GTP + H2O = GDP + phosphate + H(+)</text>
        <dbReference type="Rhea" id="RHEA:19669"/>
        <dbReference type="ChEBI" id="CHEBI:15377"/>
        <dbReference type="ChEBI" id="CHEBI:15378"/>
        <dbReference type="ChEBI" id="CHEBI:37565"/>
        <dbReference type="ChEBI" id="CHEBI:43474"/>
        <dbReference type="ChEBI" id="CHEBI:58189"/>
        <dbReference type="EC" id="3.6.5.n1"/>
    </reaction>
</comment>
<dbReference type="CDD" id="cd03709">
    <property type="entry name" value="lepA_C"/>
    <property type="match status" value="1"/>
</dbReference>
<dbReference type="Pfam" id="PF06421">
    <property type="entry name" value="LepA_C"/>
    <property type="match status" value="1"/>
</dbReference>